<evidence type="ECO:0000256" key="1">
    <source>
        <dbReference type="SAM" id="MobiDB-lite"/>
    </source>
</evidence>
<accession>A0A0D7A7K1</accession>
<dbReference type="OrthoDB" id="286814at2759"/>
<sequence length="741" mass="82385">MPVPVPRFSKHPSHPVVKRPYSHHGTYFPSLISSKFAPPLGFEGRSQRSSLPLRRRNRPLRIWEDDSRCPEDDSGAHVTQGFHFGLTHVDSAHVIKGERADACIPPSIVHPDFMDVDDCPGDEHDDEKSAGSSIMAPSNFDNISESDCSDGGMAAGRGVEERVATANASGTYVHCNTEYGYERGAFSPVYEDDYPGALAANDVNSSPIEPVTPFGDFVDRVVTADQSHVNYEADPAQPYYDIPQCEERYYDHEPAPKEEQPEVSVPVATPEYKKLAEPLSEWVANYVWKVCTTGLSLPHLFCRVGYPSVEHLSVFPPSCVGTSVHSLLLSTLLQPSAVFLAIRYIVHLPVFFGETHLNSAEHPSEILFRDVLLNVDDWESNAIFRIIVLGCMLANKWLDDHTFSNKTWHSITGIPVRSINRLEFLALAIFRHDLSIPNAEWQGWLQHLLNYHNSGYSPSHQPIGRPSSNPHVIIKKALEEIAQAPDPIALNHVTPQPVFIGLEKRRQEASEREQARQVEVMDIDLDEDGPLREEYIPKRRISNAGSSYSHVSGKSVSQSSENSSSRDWRVLAATLPPPAKWSPAADEPILRPTTRGNRLYSTIQPPAGGLPTMPAFSSTYHHIPETSHHEAWPVASYAPAVPHYLLPAYNPYNAFAPAPPSHGRSHSLSYDSDVSHFHNHERSYSQAPRCEYQCSNLRMTANSLEPSSSYAGSGRAIDRQPFAPFASNCAHPGYPTPWPTM</sequence>
<proteinExistence type="predicted"/>
<dbReference type="Pfam" id="PF08613">
    <property type="entry name" value="Cyclin"/>
    <property type="match status" value="1"/>
</dbReference>
<dbReference type="PANTHER" id="PTHR15615:SF27">
    <property type="entry name" value="PHO85 CYCLIN CLG1"/>
    <property type="match status" value="1"/>
</dbReference>
<dbReference type="InterPro" id="IPR013922">
    <property type="entry name" value="Cyclin_PHO80-like"/>
</dbReference>
<feature type="region of interest" description="Disordered" evidence="1">
    <location>
        <begin position="120"/>
        <end position="154"/>
    </location>
</feature>
<dbReference type="GO" id="GO:0016538">
    <property type="term" value="F:cyclin-dependent protein serine/threonine kinase regulator activity"/>
    <property type="evidence" value="ECO:0007669"/>
    <property type="project" value="TreeGrafter"/>
</dbReference>
<gene>
    <name evidence="2" type="ORF">FISHEDRAFT_60735</name>
</gene>
<dbReference type="GO" id="GO:0019901">
    <property type="term" value="F:protein kinase binding"/>
    <property type="evidence" value="ECO:0007669"/>
    <property type="project" value="InterPro"/>
</dbReference>
<feature type="region of interest" description="Disordered" evidence="1">
    <location>
        <begin position="544"/>
        <end position="564"/>
    </location>
</feature>
<protein>
    <recommendedName>
        <fullName evidence="4">Cyclin N-terminal domain-containing protein</fullName>
    </recommendedName>
</protein>
<reference evidence="2 3" key="1">
    <citation type="journal article" date="2015" name="Fungal Genet. Biol.">
        <title>Evolution of novel wood decay mechanisms in Agaricales revealed by the genome sequences of Fistulina hepatica and Cylindrobasidium torrendii.</title>
        <authorList>
            <person name="Floudas D."/>
            <person name="Held B.W."/>
            <person name="Riley R."/>
            <person name="Nagy L.G."/>
            <person name="Koehler G."/>
            <person name="Ransdell A.S."/>
            <person name="Younus H."/>
            <person name="Chow J."/>
            <person name="Chiniquy J."/>
            <person name="Lipzen A."/>
            <person name="Tritt A."/>
            <person name="Sun H."/>
            <person name="Haridas S."/>
            <person name="LaButti K."/>
            <person name="Ohm R.A."/>
            <person name="Kues U."/>
            <person name="Blanchette R.A."/>
            <person name="Grigoriev I.V."/>
            <person name="Minto R.E."/>
            <person name="Hibbett D.S."/>
        </authorList>
    </citation>
    <scope>NUCLEOTIDE SEQUENCE [LARGE SCALE GENOMIC DNA]</scope>
    <source>
        <strain evidence="2 3">ATCC 64428</strain>
    </source>
</reference>
<dbReference type="AlphaFoldDB" id="A0A0D7A7K1"/>
<evidence type="ECO:0000313" key="2">
    <source>
        <dbReference type="EMBL" id="KIY45881.1"/>
    </source>
</evidence>
<feature type="compositionally biased region" description="Low complexity" evidence="1">
    <location>
        <begin position="546"/>
        <end position="563"/>
    </location>
</feature>
<dbReference type="PANTHER" id="PTHR15615">
    <property type="match status" value="1"/>
</dbReference>
<feature type="compositionally biased region" description="Polar residues" evidence="1">
    <location>
        <begin position="130"/>
        <end position="146"/>
    </location>
</feature>
<dbReference type="EMBL" id="KN882045">
    <property type="protein sequence ID" value="KIY45881.1"/>
    <property type="molecule type" value="Genomic_DNA"/>
</dbReference>
<dbReference type="GO" id="GO:0005634">
    <property type="term" value="C:nucleus"/>
    <property type="evidence" value="ECO:0007669"/>
    <property type="project" value="TreeGrafter"/>
</dbReference>
<dbReference type="GO" id="GO:0000307">
    <property type="term" value="C:cyclin-dependent protein kinase holoenzyme complex"/>
    <property type="evidence" value="ECO:0007669"/>
    <property type="project" value="TreeGrafter"/>
</dbReference>
<organism evidence="2 3">
    <name type="scientific">Fistulina hepatica ATCC 64428</name>
    <dbReference type="NCBI Taxonomy" id="1128425"/>
    <lineage>
        <taxon>Eukaryota</taxon>
        <taxon>Fungi</taxon>
        <taxon>Dikarya</taxon>
        <taxon>Basidiomycota</taxon>
        <taxon>Agaricomycotina</taxon>
        <taxon>Agaricomycetes</taxon>
        <taxon>Agaricomycetidae</taxon>
        <taxon>Agaricales</taxon>
        <taxon>Fistulinaceae</taxon>
        <taxon>Fistulina</taxon>
    </lineage>
</organism>
<dbReference type="Proteomes" id="UP000054144">
    <property type="component" value="Unassembled WGS sequence"/>
</dbReference>
<evidence type="ECO:0008006" key="4">
    <source>
        <dbReference type="Google" id="ProtNLM"/>
    </source>
</evidence>
<name>A0A0D7A7K1_9AGAR</name>
<dbReference type="Gene3D" id="1.10.472.10">
    <property type="entry name" value="Cyclin-like"/>
    <property type="match status" value="1"/>
</dbReference>
<dbReference type="CDD" id="cd20557">
    <property type="entry name" value="CYCLIN_ScPCL1-like"/>
    <property type="match status" value="1"/>
</dbReference>
<evidence type="ECO:0000313" key="3">
    <source>
        <dbReference type="Proteomes" id="UP000054144"/>
    </source>
</evidence>
<keyword evidence="3" id="KW-1185">Reference proteome</keyword>